<dbReference type="SUPFAM" id="SSF51430">
    <property type="entry name" value="NAD(P)-linked oxidoreductase"/>
    <property type="match status" value="1"/>
</dbReference>
<dbReference type="InterPro" id="IPR023210">
    <property type="entry name" value="NADP_OxRdtase_dom"/>
</dbReference>
<proteinExistence type="inferred from homology"/>
<comment type="similarity">
    <text evidence="1">Belongs to the aldo/keto reductase family.</text>
</comment>
<keyword evidence="3" id="KW-0560">Oxidoreductase</keyword>
<dbReference type="GO" id="GO:0016491">
    <property type="term" value="F:oxidoreductase activity"/>
    <property type="evidence" value="ECO:0007669"/>
    <property type="project" value="UniProtKB-KW"/>
</dbReference>
<accession>A0AAW1U6Q9</accession>
<organism evidence="8 9">
    <name type="scientific">Henosepilachna vigintioctopunctata</name>
    <dbReference type="NCBI Taxonomy" id="420089"/>
    <lineage>
        <taxon>Eukaryota</taxon>
        <taxon>Metazoa</taxon>
        <taxon>Ecdysozoa</taxon>
        <taxon>Arthropoda</taxon>
        <taxon>Hexapoda</taxon>
        <taxon>Insecta</taxon>
        <taxon>Pterygota</taxon>
        <taxon>Neoptera</taxon>
        <taxon>Endopterygota</taxon>
        <taxon>Coleoptera</taxon>
        <taxon>Polyphaga</taxon>
        <taxon>Cucujiformia</taxon>
        <taxon>Coccinelloidea</taxon>
        <taxon>Coccinellidae</taxon>
        <taxon>Epilachninae</taxon>
        <taxon>Epilachnini</taxon>
        <taxon>Henosepilachna</taxon>
    </lineage>
</organism>
<feature type="domain" description="NADP-dependent oxidoreductase" evidence="7">
    <location>
        <begin position="17"/>
        <end position="301"/>
    </location>
</feature>
<protein>
    <recommendedName>
        <fullName evidence="7">NADP-dependent oxidoreductase domain-containing protein</fullName>
    </recommendedName>
</protein>
<keyword evidence="9" id="KW-1185">Reference proteome</keyword>
<dbReference type="AlphaFoldDB" id="A0AAW1U6Q9"/>
<evidence type="ECO:0000256" key="1">
    <source>
        <dbReference type="ARBA" id="ARBA00007905"/>
    </source>
</evidence>
<evidence type="ECO:0000256" key="3">
    <source>
        <dbReference type="ARBA" id="ARBA00023002"/>
    </source>
</evidence>
<evidence type="ECO:0000256" key="2">
    <source>
        <dbReference type="ARBA" id="ARBA00022857"/>
    </source>
</evidence>
<reference evidence="8 9" key="1">
    <citation type="submission" date="2023-03" db="EMBL/GenBank/DDBJ databases">
        <title>Genome insight into feeding habits of ladybird beetles.</title>
        <authorList>
            <person name="Li H.-S."/>
            <person name="Huang Y.-H."/>
            <person name="Pang H."/>
        </authorList>
    </citation>
    <scope>NUCLEOTIDE SEQUENCE [LARGE SCALE GENOMIC DNA]</scope>
    <source>
        <strain evidence="8">SYSU_2023b</strain>
        <tissue evidence="8">Whole body</tissue>
    </source>
</reference>
<dbReference type="FunFam" id="3.20.20.100:FF:000006">
    <property type="entry name" value="Aldo-keto reductase family 1 member A1"/>
    <property type="match status" value="1"/>
</dbReference>
<dbReference type="PRINTS" id="PR00069">
    <property type="entry name" value="ALDKETRDTASE"/>
</dbReference>
<evidence type="ECO:0000313" key="9">
    <source>
        <dbReference type="Proteomes" id="UP001431783"/>
    </source>
</evidence>
<dbReference type="PIRSF" id="PIRSF000097">
    <property type="entry name" value="AKR"/>
    <property type="match status" value="1"/>
</dbReference>
<evidence type="ECO:0000256" key="5">
    <source>
        <dbReference type="PIRSR" id="PIRSR000097-2"/>
    </source>
</evidence>
<dbReference type="PANTHER" id="PTHR43827:SF14">
    <property type="entry name" value="NADP-DEPENDENT OXIDOREDUCTASE DOMAIN-CONTAINING PROTEIN"/>
    <property type="match status" value="1"/>
</dbReference>
<dbReference type="PROSITE" id="PS00062">
    <property type="entry name" value="ALDOKETO_REDUCTASE_2"/>
    <property type="match status" value="1"/>
</dbReference>
<evidence type="ECO:0000256" key="6">
    <source>
        <dbReference type="PIRSR" id="PIRSR000097-3"/>
    </source>
</evidence>
<dbReference type="PROSITE" id="PS00798">
    <property type="entry name" value="ALDOKETO_REDUCTASE_1"/>
    <property type="match status" value="1"/>
</dbReference>
<dbReference type="Gene3D" id="3.20.20.100">
    <property type="entry name" value="NADP-dependent oxidoreductase domain"/>
    <property type="match status" value="1"/>
</dbReference>
<feature type="site" description="Lowers pKa of active site Tyr" evidence="6">
    <location>
        <position position="80"/>
    </location>
</feature>
<dbReference type="InterPro" id="IPR018170">
    <property type="entry name" value="Aldo/ket_reductase_CS"/>
</dbReference>
<dbReference type="EMBL" id="JARQZJ010000032">
    <property type="protein sequence ID" value="KAK9875054.1"/>
    <property type="molecule type" value="Genomic_DNA"/>
</dbReference>
<dbReference type="Pfam" id="PF00248">
    <property type="entry name" value="Aldo_ket_red"/>
    <property type="match status" value="1"/>
</dbReference>
<dbReference type="CDD" id="cd19071">
    <property type="entry name" value="AKR_AKR1-5-like"/>
    <property type="match status" value="1"/>
</dbReference>
<keyword evidence="2" id="KW-0521">NADP</keyword>
<evidence type="ECO:0000313" key="8">
    <source>
        <dbReference type="EMBL" id="KAK9875054.1"/>
    </source>
</evidence>
<name>A0AAW1U6Q9_9CUCU</name>
<sequence length="325" mass="37064">MANRTITLNDGTEMPVLGFGTCQFGGPETMIKPLQVAFESGYRHFDTAYTYKNEKVLGKAISGWIEKKLVERKDLFITTKLPMYGVHPERVEKFFNSSLDRLGLDYVDLYLIHFPVCGKYNEKEDTYLIENSVFLTEETNYIEVWKILEKMVDAGKIKNIGLSNFNISQITKILNEARIKPANLQIEVHPYLQNNELIEFCKENGISVVAYAPLASPELRTILKLTGLPFRNYPSVMGDDTIITLSKKYSKSPAQIILRFTIQRGLAAIPKSLNACHIKENIDIFDFQLDEDDMSLLASLDKGNEGRVCRVDFKGILEHPEYPFK</sequence>
<dbReference type="InterPro" id="IPR020471">
    <property type="entry name" value="AKR"/>
</dbReference>
<gene>
    <name evidence="8" type="ORF">WA026_005855</name>
</gene>
<dbReference type="PANTHER" id="PTHR43827">
    <property type="entry name" value="2,5-DIKETO-D-GLUCONIC ACID REDUCTASE"/>
    <property type="match status" value="1"/>
</dbReference>
<feature type="active site" description="Proton donor" evidence="4">
    <location>
        <position position="51"/>
    </location>
</feature>
<dbReference type="Proteomes" id="UP001431783">
    <property type="component" value="Unassembled WGS sequence"/>
</dbReference>
<evidence type="ECO:0000259" key="7">
    <source>
        <dbReference type="Pfam" id="PF00248"/>
    </source>
</evidence>
<dbReference type="InterPro" id="IPR036812">
    <property type="entry name" value="NAD(P)_OxRdtase_dom_sf"/>
</dbReference>
<evidence type="ECO:0000256" key="4">
    <source>
        <dbReference type="PIRSR" id="PIRSR000097-1"/>
    </source>
</evidence>
<feature type="binding site" evidence="5">
    <location>
        <position position="113"/>
    </location>
    <ligand>
        <name>substrate</name>
    </ligand>
</feature>
<comment type="caution">
    <text evidence="8">The sequence shown here is derived from an EMBL/GenBank/DDBJ whole genome shotgun (WGS) entry which is preliminary data.</text>
</comment>